<evidence type="ECO:0000256" key="5">
    <source>
        <dbReference type="SAM" id="MobiDB-lite"/>
    </source>
</evidence>
<dbReference type="EMBL" id="ATMH01010585">
    <property type="protein sequence ID" value="EPY17246.1"/>
    <property type="molecule type" value="Genomic_DNA"/>
</dbReference>
<evidence type="ECO:0000313" key="7">
    <source>
        <dbReference type="EMBL" id="EPY17246.1"/>
    </source>
</evidence>
<feature type="domain" description="RanBP2-type" evidence="6">
    <location>
        <begin position="421"/>
        <end position="450"/>
    </location>
</feature>
<dbReference type="GO" id="GO:0008237">
    <property type="term" value="F:metallopeptidase activity"/>
    <property type="evidence" value="ECO:0007669"/>
    <property type="project" value="TreeGrafter"/>
</dbReference>
<dbReference type="OrthoDB" id="448399at2759"/>
<comment type="caution">
    <text evidence="7">The sequence shown here is derived from an EMBL/GenBank/DDBJ whole genome shotgun (WGS) entry which is preliminary data.</text>
</comment>
<feature type="compositionally biased region" description="Basic and acidic residues" evidence="5">
    <location>
        <begin position="264"/>
        <end position="273"/>
    </location>
</feature>
<proteinExistence type="predicted"/>
<accession>S9URM9</accession>
<keyword evidence="8" id="KW-1185">Reference proteome</keyword>
<feature type="region of interest" description="Disordered" evidence="5">
    <location>
        <begin position="343"/>
        <end position="363"/>
    </location>
</feature>
<organism evidence="7 8">
    <name type="scientific">Strigomonas culicis</name>
    <dbReference type="NCBI Taxonomy" id="28005"/>
    <lineage>
        <taxon>Eukaryota</taxon>
        <taxon>Discoba</taxon>
        <taxon>Euglenozoa</taxon>
        <taxon>Kinetoplastea</taxon>
        <taxon>Metakinetoplastina</taxon>
        <taxon>Trypanosomatida</taxon>
        <taxon>Trypanosomatidae</taxon>
        <taxon>Strigomonadinae</taxon>
        <taxon>Strigomonas</taxon>
    </lineage>
</organism>
<dbReference type="PROSITE" id="PS50199">
    <property type="entry name" value="ZF_RANBP2_2"/>
    <property type="match status" value="5"/>
</dbReference>
<dbReference type="GO" id="GO:0006281">
    <property type="term" value="P:DNA repair"/>
    <property type="evidence" value="ECO:0007669"/>
    <property type="project" value="TreeGrafter"/>
</dbReference>
<feature type="domain" description="RanBP2-type" evidence="6">
    <location>
        <begin position="134"/>
        <end position="166"/>
    </location>
</feature>
<dbReference type="InterPro" id="IPR053000">
    <property type="entry name" value="WSS1-like_metalloprotease"/>
</dbReference>
<feature type="domain" description="RanBP2-type" evidence="6">
    <location>
        <begin position="393"/>
        <end position="418"/>
    </location>
</feature>
<dbReference type="InterPro" id="IPR036280">
    <property type="entry name" value="Multihaem_cyt_sf"/>
</dbReference>
<keyword evidence="1" id="KW-0479">Metal-binding</keyword>
<dbReference type="PROSITE" id="PS01358">
    <property type="entry name" value="ZF_RANBP2_1"/>
    <property type="match status" value="6"/>
</dbReference>
<name>S9URM9_9TRYP</name>
<feature type="domain" description="RanBP2-type" evidence="6">
    <location>
        <begin position="505"/>
        <end position="536"/>
    </location>
</feature>
<evidence type="ECO:0000313" key="8">
    <source>
        <dbReference type="Proteomes" id="UP000015354"/>
    </source>
</evidence>
<dbReference type="SMART" id="SM00547">
    <property type="entry name" value="ZnF_RBZ"/>
    <property type="match status" value="8"/>
</dbReference>
<evidence type="ECO:0000256" key="1">
    <source>
        <dbReference type="ARBA" id="ARBA00022723"/>
    </source>
</evidence>
<sequence>MAPSVGDVPAPSPPGNVTPSRAANKRFELYARVRNTMQIGEGGQQEFAVEWMCVNCLTFNYAGRASCRRCNAPSAASHRSARPPARQVSVFPSLWLCDTCGHTTDVAKSKEETAPADRELSSRSKFFCSHCKTPFGGLRDWYCAACSHLNPLAAVQCATCLTERTPSWTCAGCGSGRNSIFRTECIDCGQERPRKRSDSIVHCPNCKAWNDVRWEICSCCVRPLPMMQECAGRGDATLYAASPPLLKARAAREKSDTPPPPAQPREEGREQSEAKTTATAESGGETPATSTYVHPRASVKVAPPAGVPGSEVEGSWWCCRCNVLLRRNTSFCDICLRPRQVAQLPDRPPSESGGVPAPPRRGEPQAGDWLCPYCRQLRSVQTRRCCSHEREVPQGYWLCPTCCSTNRRDRRTCVGCGAVPHFDKWVCTICNGKNKSGEIRCATCAVPQDHFWTCALCGQREHFTQSSCTACGGARPATEESIHICSVCHAANGASRVTCFRCRERLGDDKWECVRCGSRNERGVLLCDACTAPRPYDFNEVSWVCKICSNVMVNRPGKEEFSRCTLCATERQADCFTFPTRWRCPRCDAGNAAYLEHCQYCAGQAGGGVSSPRVMAELQACVTCTHCCRDTTLDGREQCEHCHGSLRVLFTEMTRSVSLTVSSDVMITDLGRQAQELLTDPDYLR</sequence>
<keyword evidence="2 4" id="KW-0863">Zinc-finger</keyword>
<dbReference type="SUPFAM" id="SSF48695">
    <property type="entry name" value="Multiheme cytochromes"/>
    <property type="match status" value="1"/>
</dbReference>
<dbReference type="AlphaFoldDB" id="S9URM9"/>
<feature type="domain" description="RanBP2-type" evidence="6">
    <location>
        <begin position="41"/>
        <end position="76"/>
    </location>
</feature>
<evidence type="ECO:0000256" key="3">
    <source>
        <dbReference type="ARBA" id="ARBA00022833"/>
    </source>
</evidence>
<dbReference type="GO" id="GO:0005634">
    <property type="term" value="C:nucleus"/>
    <property type="evidence" value="ECO:0007669"/>
    <property type="project" value="TreeGrafter"/>
</dbReference>
<evidence type="ECO:0000259" key="6">
    <source>
        <dbReference type="PROSITE" id="PS50199"/>
    </source>
</evidence>
<dbReference type="InterPro" id="IPR001876">
    <property type="entry name" value="Znf_RanBP2"/>
</dbReference>
<evidence type="ECO:0000256" key="4">
    <source>
        <dbReference type="PROSITE-ProRule" id="PRU00322"/>
    </source>
</evidence>
<feature type="region of interest" description="Disordered" evidence="5">
    <location>
        <begin position="249"/>
        <end position="295"/>
    </location>
</feature>
<dbReference type="PANTHER" id="PTHR46622:SF1">
    <property type="entry name" value="DNA-DEPENDENT METALLOPROTEASE WSS1"/>
    <property type="match status" value="1"/>
</dbReference>
<keyword evidence="3" id="KW-0862">Zinc</keyword>
<gene>
    <name evidence="7" type="ORF">STCU_10732</name>
</gene>
<protein>
    <recommendedName>
        <fullName evidence="6">RanBP2-type domain-containing protein</fullName>
    </recommendedName>
</protein>
<reference evidence="7 8" key="1">
    <citation type="journal article" date="2013" name="PLoS ONE">
        <title>Predicting the Proteins of Angomonas deanei, Strigomonas culicis and Their Respective Endosymbionts Reveals New Aspects of the Trypanosomatidae Family.</title>
        <authorList>
            <person name="Motta M.C."/>
            <person name="Martins A.C."/>
            <person name="de Souza S.S."/>
            <person name="Catta-Preta C.M."/>
            <person name="Silva R."/>
            <person name="Klein C.C."/>
            <person name="de Almeida L.G."/>
            <person name="de Lima Cunha O."/>
            <person name="Ciapina L.P."/>
            <person name="Brocchi M."/>
            <person name="Colabardini A.C."/>
            <person name="de Araujo Lima B."/>
            <person name="Machado C.R."/>
            <person name="de Almeida Soares C.M."/>
            <person name="Probst C.M."/>
            <person name="de Menezes C.B."/>
            <person name="Thompson C.E."/>
            <person name="Bartholomeu D.C."/>
            <person name="Gradia D.F."/>
            <person name="Pavoni D.P."/>
            <person name="Grisard E.C."/>
            <person name="Fantinatti-Garboggini F."/>
            <person name="Marchini F.K."/>
            <person name="Rodrigues-Luiz G.F."/>
            <person name="Wagner G."/>
            <person name="Goldman G.H."/>
            <person name="Fietto J.L."/>
            <person name="Elias M.C."/>
            <person name="Goldman M.H."/>
            <person name="Sagot M.F."/>
            <person name="Pereira M."/>
            <person name="Stoco P.H."/>
            <person name="de Mendonca-Neto R.P."/>
            <person name="Teixeira S.M."/>
            <person name="Maciel T.E."/>
            <person name="de Oliveira Mendes T.A."/>
            <person name="Urmenyi T.P."/>
            <person name="de Souza W."/>
            <person name="Schenkman S."/>
            <person name="de Vasconcelos A.T."/>
        </authorList>
    </citation>
    <scope>NUCLEOTIDE SEQUENCE [LARGE SCALE GENOMIC DNA]</scope>
</reference>
<evidence type="ECO:0000256" key="2">
    <source>
        <dbReference type="ARBA" id="ARBA00022771"/>
    </source>
</evidence>
<dbReference type="PANTHER" id="PTHR46622">
    <property type="entry name" value="DNA-DEPENDENT METALLOPROTEASE WSS1"/>
    <property type="match status" value="1"/>
</dbReference>
<dbReference type="GO" id="GO:0008270">
    <property type="term" value="F:zinc ion binding"/>
    <property type="evidence" value="ECO:0007669"/>
    <property type="project" value="UniProtKB-KW"/>
</dbReference>
<feature type="region of interest" description="Disordered" evidence="5">
    <location>
        <begin position="1"/>
        <end position="21"/>
    </location>
</feature>
<dbReference type="Proteomes" id="UP000015354">
    <property type="component" value="Unassembled WGS sequence"/>
</dbReference>